<dbReference type="AlphaFoldDB" id="A0A6M2EWW8"/>
<protein>
    <submittedName>
        <fullName evidence="2">Uncharacterized protein</fullName>
    </submittedName>
</protein>
<evidence type="ECO:0000313" key="2">
    <source>
        <dbReference type="EMBL" id="NUU89893.1"/>
    </source>
</evidence>
<reference evidence="2" key="1">
    <citation type="submission" date="2020-03" db="EMBL/GenBank/DDBJ databases">
        <authorList>
            <person name="Zhang R."/>
        </authorList>
    </citation>
    <scope>NUCLEOTIDE SEQUENCE</scope>
</reference>
<evidence type="ECO:0000256" key="1">
    <source>
        <dbReference type="SAM" id="MobiDB-lite"/>
    </source>
</evidence>
<organism evidence="2">
    <name type="scientific">Populus davidiana</name>
    <dbReference type="NCBI Taxonomy" id="266767"/>
    <lineage>
        <taxon>Eukaryota</taxon>
        <taxon>Viridiplantae</taxon>
        <taxon>Streptophyta</taxon>
        <taxon>Embryophyta</taxon>
        <taxon>Tracheophyta</taxon>
        <taxon>Spermatophyta</taxon>
        <taxon>Magnoliopsida</taxon>
        <taxon>eudicotyledons</taxon>
        <taxon>Gunneridae</taxon>
        <taxon>Pentapetalae</taxon>
        <taxon>rosids</taxon>
        <taxon>fabids</taxon>
        <taxon>Malpighiales</taxon>
        <taxon>Salicaceae</taxon>
        <taxon>Saliceae</taxon>
        <taxon>Populus</taxon>
    </lineage>
</organism>
<name>A0A6M2EWW8_9ROSI</name>
<feature type="region of interest" description="Disordered" evidence="1">
    <location>
        <begin position="1"/>
        <end position="26"/>
    </location>
</feature>
<sequence>MALQPPDTSPPSKSLSGQYKKLPSNPSKITQPVIIQLKLTTLHLSRMILECEQEVLTDHFPCLLGKGKTKFNTSTKSGGKSRGCKDMGELKVNESEMVKSDLVNSNGSKFPLMEIRDSR</sequence>
<dbReference type="EMBL" id="GILB01009560">
    <property type="protein sequence ID" value="NUU89893.1"/>
    <property type="molecule type" value="Transcribed_RNA"/>
</dbReference>
<proteinExistence type="predicted"/>
<accession>A0A6M2EWW8</accession>